<dbReference type="AlphaFoldDB" id="A0A103XIT6"/>
<dbReference type="InterPro" id="IPR000719">
    <property type="entry name" value="Prot_kinase_dom"/>
</dbReference>
<dbReference type="InterPro" id="IPR001245">
    <property type="entry name" value="Ser-Thr/Tyr_kinase_cat_dom"/>
</dbReference>
<dbReference type="GO" id="GO:0005524">
    <property type="term" value="F:ATP binding"/>
    <property type="evidence" value="ECO:0007669"/>
    <property type="project" value="InterPro"/>
</dbReference>
<dbReference type="Gene3D" id="1.10.510.10">
    <property type="entry name" value="Transferase(Phosphotransferase) domain 1"/>
    <property type="match status" value="1"/>
</dbReference>
<accession>A0A103XIT6</accession>
<dbReference type="PANTHER" id="PTHR27003:SF338">
    <property type="entry name" value="TYROSINE-PROTEIN KINASE, NON-RECEPTOR JAK_TYK2-RELATED"/>
    <property type="match status" value="1"/>
</dbReference>
<protein>
    <submittedName>
        <fullName evidence="2">Protein kinase, catalytic domain-containing protein</fullName>
    </submittedName>
</protein>
<organism evidence="2 3">
    <name type="scientific">Cynara cardunculus var. scolymus</name>
    <name type="common">Globe artichoke</name>
    <name type="synonym">Cynara scolymus</name>
    <dbReference type="NCBI Taxonomy" id="59895"/>
    <lineage>
        <taxon>Eukaryota</taxon>
        <taxon>Viridiplantae</taxon>
        <taxon>Streptophyta</taxon>
        <taxon>Embryophyta</taxon>
        <taxon>Tracheophyta</taxon>
        <taxon>Spermatophyta</taxon>
        <taxon>Magnoliopsida</taxon>
        <taxon>eudicotyledons</taxon>
        <taxon>Gunneridae</taxon>
        <taxon>Pentapetalae</taxon>
        <taxon>asterids</taxon>
        <taxon>campanulids</taxon>
        <taxon>Asterales</taxon>
        <taxon>Asteraceae</taxon>
        <taxon>Carduoideae</taxon>
        <taxon>Cardueae</taxon>
        <taxon>Carduinae</taxon>
        <taxon>Cynara</taxon>
    </lineage>
</organism>
<evidence type="ECO:0000313" key="3">
    <source>
        <dbReference type="Proteomes" id="UP000243975"/>
    </source>
</evidence>
<keyword evidence="2" id="KW-0808">Transferase</keyword>
<dbReference type="EMBL" id="LEKV01004924">
    <property type="protein sequence ID" value="KVH91581.1"/>
    <property type="molecule type" value="Genomic_DNA"/>
</dbReference>
<reference evidence="2 3" key="1">
    <citation type="journal article" date="2016" name="Sci. Rep.">
        <title>The genome sequence of the outbreeding globe artichoke constructed de novo incorporating a phase-aware low-pass sequencing strategy of F1 progeny.</title>
        <authorList>
            <person name="Scaglione D."/>
            <person name="Reyes-Chin-Wo S."/>
            <person name="Acquadro A."/>
            <person name="Froenicke L."/>
            <person name="Portis E."/>
            <person name="Beitel C."/>
            <person name="Tirone M."/>
            <person name="Mauro R."/>
            <person name="Lo Monaco A."/>
            <person name="Mauromicale G."/>
            <person name="Faccioli P."/>
            <person name="Cattivelli L."/>
            <person name="Rieseberg L."/>
            <person name="Michelmore R."/>
            <person name="Lanteri S."/>
        </authorList>
    </citation>
    <scope>NUCLEOTIDE SEQUENCE [LARGE SCALE GENOMIC DNA]</scope>
    <source>
        <strain evidence="2">2C</strain>
    </source>
</reference>
<dbReference type="Proteomes" id="UP000243975">
    <property type="component" value="Unassembled WGS sequence"/>
</dbReference>
<dbReference type="GO" id="GO:0005886">
    <property type="term" value="C:plasma membrane"/>
    <property type="evidence" value="ECO:0007669"/>
    <property type="project" value="TreeGrafter"/>
</dbReference>
<dbReference type="PROSITE" id="PS50011">
    <property type="entry name" value="PROTEIN_KINASE_DOM"/>
    <property type="match status" value="1"/>
</dbReference>
<comment type="caution">
    <text evidence="2">The sequence shown here is derived from an EMBL/GenBank/DDBJ whole genome shotgun (WGS) entry which is preliminary data.</text>
</comment>
<dbReference type="GO" id="GO:0004714">
    <property type="term" value="F:transmembrane receptor protein tyrosine kinase activity"/>
    <property type="evidence" value="ECO:0007669"/>
    <property type="project" value="InterPro"/>
</dbReference>
<name>A0A103XIT6_CYNCS</name>
<keyword evidence="3" id="KW-1185">Reference proteome</keyword>
<keyword evidence="2" id="KW-0418">Kinase</keyword>
<dbReference type="Pfam" id="PF07714">
    <property type="entry name" value="PK_Tyr_Ser-Thr"/>
    <property type="match status" value="1"/>
</dbReference>
<dbReference type="InterPro" id="IPR011009">
    <property type="entry name" value="Kinase-like_dom_sf"/>
</dbReference>
<dbReference type="Gramene" id="KVH91581">
    <property type="protein sequence ID" value="KVH91581"/>
    <property type="gene ID" value="Ccrd_006407"/>
</dbReference>
<dbReference type="STRING" id="59895.A0A103XIT6"/>
<evidence type="ECO:0000313" key="2">
    <source>
        <dbReference type="EMBL" id="KVH91581.1"/>
    </source>
</evidence>
<dbReference type="InterPro" id="IPR045272">
    <property type="entry name" value="ANXUR1/2-like"/>
</dbReference>
<evidence type="ECO:0000259" key="1">
    <source>
        <dbReference type="PROSITE" id="PS50011"/>
    </source>
</evidence>
<dbReference type="SUPFAM" id="SSF56112">
    <property type="entry name" value="Protein kinase-like (PK-like)"/>
    <property type="match status" value="1"/>
</dbReference>
<dbReference type="GO" id="GO:0009506">
    <property type="term" value="C:plasmodesma"/>
    <property type="evidence" value="ECO:0007669"/>
    <property type="project" value="TreeGrafter"/>
</dbReference>
<sequence>MVAFKHLDSRYDQGNSEFWKEIMMLSCYTHENLVFLLGFCNEGGGKILVYEYASCGSLDRHLSATTLRWM</sequence>
<feature type="domain" description="Protein kinase" evidence="1">
    <location>
        <begin position="1"/>
        <end position="70"/>
    </location>
</feature>
<dbReference type="PANTHER" id="PTHR27003">
    <property type="entry name" value="OS07G0166700 PROTEIN"/>
    <property type="match status" value="1"/>
</dbReference>
<proteinExistence type="predicted"/>
<gene>
    <name evidence="2" type="ORF">Ccrd_006407</name>
</gene>